<evidence type="ECO:0000313" key="2">
    <source>
        <dbReference type="EMBL" id="KAJ4437073.1"/>
    </source>
</evidence>
<dbReference type="EMBL" id="JAJSOF020000021">
    <property type="protein sequence ID" value="KAJ4437073.1"/>
    <property type="molecule type" value="Genomic_DNA"/>
</dbReference>
<dbReference type="Pfam" id="PF16087">
    <property type="entry name" value="DUF4817"/>
    <property type="match status" value="1"/>
</dbReference>
<sequence>MQQSILHSIAFVYNGSWTGEQCALAIKAYYKNNGSFITVQWLFRRHYNIHRNNGPISSAHAIKILIQNFEVTGSALKKSPGKQRSVRTPENINGVRVAMIRILKRSARCHAISLGLSNTGMQRILHKDLHMHPYKIQVVQILKGANKVNRMTFCQQFLDLNVNEDIVHNMLMSEEAHLHLPGYVNKQNFRYWPPTNPHEMHEEPFQCQNQIPTQGQFGSAEEVKIHATSALREVIKDGLQECFEKLYGRWQKCVTAQGAYFEGGDQGNKQTFADFIVETFFQIRVPKRSTPLLHSPCKYQELLHQVTETSTTTTTTTTIKGPHDPFQLQIYLNTTRGALSSAIRSTPVQSYNGVKFSTHLRDTKMRKCIPAVERIAVASRKIWRDQMKMHHVPEILNTVRFPAGSEIFMKNFYLGTRRDGDAQHLITRLCTNMPGLNPKSLRSVYEEKAYVTVDSDSSVGWGLLTEDRHPRELVMEKINVKQNVPSESVSKRQRMESQKIEAKEVCDRIIQETTYRFQSLNYLDATKLLNSKFFDNFSHYFPESKLEVAVNSYTVLNKRVLKTQLGVI</sequence>
<evidence type="ECO:0000313" key="3">
    <source>
        <dbReference type="Proteomes" id="UP001148838"/>
    </source>
</evidence>
<accession>A0ABQ8ST77</accession>
<name>A0ABQ8ST77_PERAM</name>
<proteinExistence type="predicted"/>
<dbReference type="InterPro" id="IPR036397">
    <property type="entry name" value="RNaseH_sf"/>
</dbReference>
<protein>
    <recommendedName>
        <fullName evidence="1">DUF4817 domain-containing protein</fullName>
    </recommendedName>
</protein>
<organism evidence="2 3">
    <name type="scientific">Periplaneta americana</name>
    <name type="common">American cockroach</name>
    <name type="synonym">Blatta americana</name>
    <dbReference type="NCBI Taxonomy" id="6978"/>
    <lineage>
        <taxon>Eukaryota</taxon>
        <taxon>Metazoa</taxon>
        <taxon>Ecdysozoa</taxon>
        <taxon>Arthropoda</taxon>
        <taxon>Hexapoda</taxon>
        <taxon>Insecta</taxon>
        <taxon>Pterygota</taxon>
        <taxon>Neoptera</taxon>
        <taxon>Polyneoptera</taxon>
        <taxon>Dictyoptera</taxon>
        <taxon>Blattodea</taxon>
        <taxon>Blattoidea</taxon>
        <taxon>Blattidae</taxon>
        <taxon>Blattinae</taxon>
        <taxon>Periplaneta</taxon>
    </lineage>
</organism>
<comment type="caution">
    <text evidence="2">The sequence shown here is derived from an EMBL/GenBank/DDBJ whole genome shotgun (WGS) entry which is preliminary data.</text>
</comment>
<dbReference type="Proteomes" id="UP001148838">
    <property type="component" value="Unassembled WGS sequence"/>
</dbReference>
<feature type="domain" description="DUF4817" evidence="1">
    <location>
        <begin position="18"/>
        <end position="74"/>
    </location>
</feature>
<dbReference type="InterPro" id="IPR032135">
    <property type="entry name" value="DUF4817"/>
</dbReference>
<dbReference type="PANTHER" id="PTHR47326">
    <property type="entry name" value="TRANSPOSABLE ELEMENT TC3 TRANSPOSASE-LIKE PROTEIN"/>
    <property type="match status" value="1"/>
</dbReference>
<dbReference type="Gene3D" id="3.30.420.10">
    <property type="entry name" value="Ribonuclease H-like superfamily/Ribonuclease H"/>
    <property type="match status" value="1"/>
</dbReference>
<evidence type="ECO:0000259" key="1">
    <source>
        <dbReference type="Pfam" id="PF16087"/>
    </source>
</evidence>
<reference evidence="2 3" key="1">
    <citation type="journal article" date="2022" name="Allergy">
        <title>Genome assembly and annotation of Periplaneta americana reveal a comprehensive cockroach allergen profile.</title>
        <authorList>
            <person name="Wang L."/>
            <person name="Xiong Q."/>
            <person name="Saelim N."/>
            <person name="Wang L."/>
            <person name="Nong W."/>
            <person name="Wan A.T."/>
            <person name="Shi M."/>
            <person name="Liu X."/>
            <person name="Cao Q."/>
            <person name="Hui J.H.L."/>
            <person name="Sookrung N."/>
            <person name="Leung T.F."/>
            <person name="Tungtrongchitr A."/>
            <person name="Tsui S.K.W."/>
        </authorList>
    </citation>
    <scope>NUCLEOTIDE SEQUENCE [LARGE SCALE GENOMIC DNA]</scope>
    <source>
        <strain evidence="2">PWHHKU_190912</strain>
    </source>
</reference>
<keyword evidence="3" id="KW-1185">Reference proteome</keyword>
<gene>
    <name evidence="2" type="ORF">ANN_17208</name>
</gene>
<dbReference type="PANTHER" id="PTHR47326:SF1">
    <property type="entry name" value="HTH PSQ-TYPE DOMAIN-CONTAINING PROTEIN"/>
    <property type="match status" value="1"/>
</dbReference>